<evidence type="ECO:0000313" key="1">
    <source>
        <dbReference type="EMBL" id="MFC6760298.1"/>
    </source>
</evidence>
<accession>A0ABW2B640</accession>
<dbReference type="SUPFAM" id="SSF103025">
    <property type="entry name" value="Folate-binding domain"/>
    <property type="match status" value="1"/>
</dbReference>
<comment type="caution">
    <text evidence="1">The sequence shown here is derived from an EMBL/GenBank/DDBJ whole genome shotgun (WGS) entry which is preliminary data.</text>
</comment>
<dbReference type="Gene3D" id="3.30.70.1520">
    <property type="entry name" value="Heterotetrameric sarcosine oxidase"/>
    <property type="match status" value="1"/>
</dbReference>
<dbReference type="EMBL" id="JBHSWG010000001">
    <property type="protein sequence ID" value="MFC6760298.1"/>
    <property type="molecule type" value="Genomic_DNA"/>
</dbReference>
<organism evidence="1 2">
    <name type="scientific">Sulfitobacter porphyrae</name>
    <dbReference type="NCBI Taxonomy" id="1246864"/>
    <lineage>
        <taxon>Bacteria</taxon>
        <taxon>Pseudomonadati</taxon>
        <taxon>Pseudomonadota</taxon>
        <taxon>Alphaproteobacteria</taxon>
        <taxon>Rhodobacterales</taxon>
        <taxon>Roseobacteraceae</taxon>
        <taxon>Sulfitobacter</taxon>
    </lineage>
</organism>
<name>A0ABW2B640_9RHOB</name>
<keyword evidence="2" id="KW-1185">Reference proteome</keyword>
<protein>
    <submittedName>
        <fullName evidence="1">Sarcosine oxidase subunit gamma</fullName>
    </submittedName>
</protein>
<dbReference type="Proteomes" id="UP001596353">
    <property type="component" value="Unassembled WGS sequence"/>
</dbReference>
<dbReference type="Gene3D" id="3.30.1360.120">
    <property type="entry name" value="Probable tRNA modification gtpase trme, domain 1"/>
    <property type="match status" value="1"/>
</dbReference>
<reference evidence="2" key="1">
    <citation type="journal article" date="2019" name="Int. J. Syst. Evol. Microbiol.">
        <title>The Global Catalogue of Microorganisms (GCM) 10K type strain sequencing project: providing services to taxonomists for standard genome sequencing and annotation.</title>
        <authorList>
            <consortium name="The Broad Institute Genomics Platform"/>
            <consortium name="The Broad Institute Genome Sequencing Center for Infectious Disease"/>
            <person name="Wu L."/>
            <person name="Ma J."/>
        </authorList>
    </citation>
    <scope>NUCLEOTIDE SEQUENCE [LARGE SCALE GENOMIC DNA]</scope>
    <source>
        <strain evidence="2">CCUG 66188</strain>
    </source>
</reference>
<evidence type="ECO:0000313" key="2">
    <source>
        <dbReference type="Proteomes" id="UP001596353"/>
    </source>
</evidence>
<dbReference type="InterPro" id="IPR027266">
    <property type="entry name" value="TrmE/GcvT-like"/>
</dbReference>
<gene>
    <name evidence="1" type="ORF">ACFQFQ_13690</name>
</gene>
<proteinExistence type="predicted"/>
<sequence length="157" mass="16535">MEVTAGALTSLAPLGDAAALDAALEKAHGLRWPGPLRATGKQGARCIWFGRGEALLMGPVPDPALADHGAVVDQSDAWAVVQLKGPAAVDVLARLVPVDLRETSFKRGHSLRTQLYHMSASITKTGAHSFMILVFRSMAATLVHDMKTAMEAVAARG</sequence>